<sequence>MRVCVCTVVHHAEDARILHRQIRALLDAGHEVTYIAPFSAVGAVPWPEVTAVDVPRATGRRRLRALRVARRAIAEHAPHSDLLLLHDPELLLVLPFLSRPPTVWDVHEDTAAALSTKTWLPRPFRLLPRPFVRAAERYAERKLHLLLAEEGYRTRFRREHPVVPNTTYVSHDVPPPPGADRVVYLGHLTAARGAAELIEVARLLRPRGVTVDLIGGADPRTTALLRDADREGLLRWHGYRANDDALRLVEGALAGLSLLRDEPNYRHSVPTKVIEYMAHGVPVVTTPLPAAADIVTRAGSGLVVPFKDAVAAVEAVLRLRDDAALRDRLAAAGHHAARLHYHWPDQGKQFVAHLERWAA</sequence>
<name>A0A7K0BTC6_9ACTN</name>
<dbReference type="Pfam" id="PF13692">
    <property type="entry name" value="Glyco_trans_1_4"/>
    <property type="match status" value="1"/>
</dbReference>
<evidence type="ECO:0008006" key="3">
    <source>
        <dbReference type="Google" id="ProtNLM"/>
    </source>
</evidence>
<dbReference type="CDD" id="cd03801">
    <property type="entry name" value="GT4_PimA-like"/>
    <property type="match status" value="1"/>
</dbReference>
<reference evidence="1 2" key="1">
    <citation type="submission" date="2019-10" db="EMBL/GenBank/DDBJ databases">
        <title>Actinomadura rubteroloni sp. nov. and Actinomadura macrotermitis sp. nov., isolated from the gut of fungus growing-termite Macrotermes natalensis.</title>
        <authorList>
            <person name="Benndorf R."/>
            <person name="Martin K."/>
            <person name="Kuefner M."/>
            <person name="De Beer W."/>
            <person name="Kaster A.-K."/>
            <person name="Vollmers J."/>
            <person name="Poulsen M."/>
            <person name="Beemelmanns C."/>
        </authorList>
    </citation>
    <scope>NUCLEOTIDE SEQUENCE [LARGE SCALE GENOMIC DNA]</scope>
    <source>
        <strain evidence="1 2">RB68</strain>
    </source>
</reference>
<comment type="caution">
    <text evidence="1">The sequence shown here is derived from an EMBL/GenBank/DDBJ whole genome shotgun (WGS) entry which is preliminary data.</text>
</comment>
<dbReference type="RefSeq" id="WP_153532678.1">
    <property type="nucleotide sequence ID" value="NZ_WEGH01000002.1"/>
</dbReference>
<dbReference type="Proteomes" id="UP000487268">
    <property type="component" value="Unassembled WGS sequence"/>
</dbReference>
<dbReference type="Gene3D" id="3.40.50.2000">
    <property type="entry name" value="Glycogen Phosphorylase B"/>
    <property type="match status" value="2"/>
</dbReference>
<dbReference type="SUPFAM" id="SSF53756">
    <property type="entry name" value="UDP-Glycosyltransferase/glycogen phosphorylase"/>
    <property type="match status" value="1"/>
</dbReference>
<evidence type="ECO:0000313" key="1">
    <source>
        <dbReference type="EMBL" id="MQY04440.1"/>
    </source>
</evidence>
<proteinExistence type="predicted"/>
<protein>
    <recommendedName>
        <fullName evidence="3">Glycosyltransferase</fullName>
    </recommendedName>
</protein>
<dbReference type="PANTHER" id="PTHR12526">
    <property type="entry name" value="GLYCOSYLTRANSFERASE"/>
    <property type="match status" value="1"/>
</dbReference>
<keyword evidence="2" id="KW-1185">Reference proteome</keyword>
<accession>A0A7K0BTC6</accession>
<dbReference type="AlphaFoldDB" id="A0A7K0BTC6"/>
<organism evidence="1 2">
    <name type="scientific">Actinomadura macrotermitis</name>
    <dbReference type="NCBI Taxonomy" id="2585200"/>
    <lineage>
        <taxon>Bacteria</taxon>
        <taxon>Bacillati</taxon>
        <taxon>Actinomycetota</taxon>
        <taxon>Actinomycetes</taxon>
        <taxon>Streptosporangiales</taxon>
        <taxon>Thermomonosporaceae</taxon>
        <taxon>Actinomadura</taxon>
    </lineage>
</organism>
<evidence type="ECO:0000313" key="2">
    <source>
        <dbReference type="Proteomes" id="UP000487268"/>
    </source>
</evidence>
<dbReference type="EMBL" id="WEGH01000002">
    <property type="protein sequence ID" value="MQY04440.1"/>
    <property type="molecule type" value="Genomic_DNA"/>
</dbReference>
<gene>
    <name evidence="1" type="ORF">ACRB68_24940</name>
</gene>
<dbReference type="OrthoDB" id="9815351at2"/>